<feature type="non-terminal residue" evidence="3">
    <location>
        <position position="453"/>
    </location>
</feature>
<evidence type="ECO:0000256" key="1">
    <source>
        <dbReference type="SAM" id="MobiDB-lite"/>
    </source>
</evidence>
<feature type="region of interest" description="Disordered" evidence="1">
    <location>
        <begin position="201"/>
        <end position="250"/>
    </location>
</feature>
<feature type="region of interest" description="Disordered" evidence="1">
    <location>
        <begin position="1"/>
        <end position="26"/>
    </location>
</feature>
<evidence type="ECO:0000313" key="5">
    <source>
        <dbReference type="Proteomes" id="UP000654075"/>
    </source>
</evidence>
<name>A0A813IQ39_POLGL</name>
<evidence type="ECO:0000313" key="3">
    <source>
        <dbReference type="EMBL" id="CAE8653428.1"/>
    </source>
</evidence>
<reference evidence="3" key="1">
    <citation type="submission" date="2021-02" db="EMBL/GenBank/DDBJ databases">
        <authorList>
            <person name="Dougan E. K."/>
            <person name="Rhodes N."/>
            <person name="Thang M."/>
            <person name="Chan C."/>
        </authorList>
    </citation>
    <scope>NUCLEOTIDE SEQUENCE</scope>
</reference>
<feature type="compositionally biased region" description="Low complexity" evidence="1">
    <location>
        <begin position="214"/>
        <end position="224"/>
    </location>
</feature>
<sequence length="453" mass="47720">MRGAELHEARSSPGVGSFSSSAPKVHYQRARPIEELSTFSRATGEAGVKEAAGGLRLCVGASVRVVGLASGAHLNGSVGKLLSKDESNGRWIVELISGPEAGTTKALREQNLEPVAASGLTQPLAQPPGARFQFAAGDRVRLSGLTTRPELNGKTGSIVAKRETRWHVQLDGSGGDKLMKARHLQPLEVRGGVASVSAAPVAAPSAPPAPSAPAPTVSTPTAAPRQLPPASVPVPVPVRRPPPPPLRSILQDAKPDWKEKDLVAVMEKLSKAQVTTFAELQAALLAQGDALNDRLRAAGQKVLSQDTVRALRQRVDQEALSASSGRAVAAQQVPQVVIDLNPQDLPGQWFQVVHDLAMVREKPSLSARALARKDRGDMVEAVEESFDGFVRLRPAPKSDVVGVGRLLEDGWIVKDLRGKLGIGRLLQPATGRGPPPTLAADFVATAGPQPFEV</sequence>
<feature type="compositionally biased region" description="Basic and acidic residues" evidence="1">
    <location>
        <begin position="1"/>
        <end position="10"/>
    </location>
</feature>
<dbReference type="Proteomes" id="UP000654075">
    <property type="component" value="Unassembled WGS sequence"/>
</dbReference>
<keyword evidence="5" id="KW-1185">Reference proteome</keyword>
<comment type="caution">
    <text evidence="3">The sequence shown here is derived from an EMBL/GenBank/DDBJ whole genome shotgun (WGS) entry which is preliminary data.</text>
</comment>
<feature type="compositionally biased region" description="Pro residues" evidence="1">
    <location>
        <begin position="226"/>
        <end position="246"/>
    </location>
</feature>
<dbReference type="Proteomes" id="UP000626109">
    <property type="component" value="Unassembled WGS sequence"/>
</dbReference>
<proteinExistence type="predicted"/>
<gene>
    <name evidence="2" type="ORF">PGLA1383_LOCUS47474</name>
    <name evidence="3" type="ORF">PGLA2088_LOCUS10403</name>
</gene>
<organism evidence="3 4">
    <name type="scientific">Polarella glacialis</name>
    <name type="common">Dinoflagellate</name>
    <dbReference type="NCBI Taxonomy" id="89957"/>
    <lineage>
        <taxon>Eukaryota</taxon>
        <taxon>Sar</taxon>
        <taxon>Alveolata</taxon>
        <taxon>Dinophyceae</taxon>
        <taxon>Suessiales</taxon>
        <taxon>Suessiaceae</taxon>
        <taxon>Polarella</taxon>
    </lineage>
</organism>
<dbReference type="EMBL" id="CAJNNV010030105">
    <property type="protein sequence ID" value="CAE8631362.1"/>
    <property type="molecule type" value="Genomic_DNA"/>
</dbReference>
<accession>A0A813IQ39</accession>
<dbReference type="AlphaFoldDB" id="A0A813IQ39"/>
<protein>
    <submittedName>
        <fullName evidence="3">Uncharacterized protein</fullName>
    </submittedName>
</protein>
<feature type="compositionally biased region" description="Low complexity" evidence="1">
    <location>
        <begin position="11"/>
        <end position="21"/>
    </location>
</feature>
<dbReference type="OrthoDB" id="445556at2759"/>
<evidence type="ECO:0000313" key="4">
    <source>
        <dbReference type="Proteomes" id="UP000626109"/>
    </source>
</evidence>
<evidence type="ECO:0000313" key="2">
    <source>
        <dbReference type="EMBL" id="CAE8631362.1"/>
    </source>
</evidence>
<dbReference type="EMBL" id="CAJNNW010011682">
    <property type="protein sequence ID" value="CAE8653428.1"/>
    <property type="molecule type" value="Genomic_DNA"/>
</dbReference>